<feature type="domain" description="Endonuclease/exonuclease/phosphatase" evidence="2">
    <location>
        <begin position="110"/>
        <end position="318"/>
    </location>
</feature>
<feature type="transmembrane region" description="Helical" evidence="1">
    <location>
        <begin position="45"/>
        <end position="65"/>
    </location>
</feature>
<sequence length="330" mass="35118">MTLTSTPTDVRPARRALRTALLALLVLPGLAWAVIRVLGWERGPLVQLFAFTPYAAAWTLIPMVIALLTRKWLVAAAALLAAALMAVCVLPRALPDTDRGPATGVRLTVMTANVYFGRADPAALVKLVQDNDVAILALQEFTPDTKWGLLDAGLDKLLPYHSLADIYGTTGSGLYSRFPITDPGSIFGKGGNFQAYATIQPPGAKALNVESAHPIAPYAVSVLGDWRTDLADEPTPDPNGNPGILLGDFNSTLDHAPVRKLIREGYRDAADTLGKGLIPTWGPYGGEHLPPVTLDHVLADTRIGVRELSVHNVPGSDHRAVIAALTVPAT</sequence>
<dbReference type="InterPro" id="IPR005135">
    <property type="entry name" value="Endo/exonuclease/phosphatase"/>
</dbReference>
<dbReference type="Gene3D" id="3.60.10.10">
    <property type="entry name" value="Endonuclease/exonuclease/phosphatase"/>
    <property type="match status" value="1"/>
</dbReference>
<keyword evidence="4" id="KW-1185">Reference proteome</keyword>
<accession>A0ABQ3YN71</accession>
<keyword evidence="3" id="KW-0540">Nuclease</keyword>
<keyword evidence="1" id="KW-0472">Membrane</keyword>
<evidence type="ECO:0000256" key="1">
    <source>
        <dbReference type="SAM" id="Phobius"/>
    </source>
</evidence>
<keyword evidence="1" id="KW-1133">Transmembrane helix</keyword>
<evidence type="ECO:0000259" key="2">
    <source>
        <dbReference type="Pfam" id="PF03372"/>
    </source>
</evidence>
<evidence type="ECO:0000313" key="3">
    <source>
        <dbReference type="EMBL" id="GID99011.1"/>
    </source>
</evidence>
<proteinExistence type="predicted"/>
<keyword evidence="3" id="KW-0378">Hydrolase</keyword>
<name>A0ABQ3YN71_9ACTN</name>
<evidence type="ECO:0000313" key="4">
    <source>
        <dbReference type="Proteomes" id="UP000637628"/>
    </source>
</evidence>
<gene>
    <name evidence="3" type="ORF">Adu01nite_03620</name>
</gene>
<keyword evidence="1" id="KW-0812">Transmembrane</keyword>
<dbReference type="EMBL" id="BOML01000003">
    <property type="protein sequence ID" value="GID99011.1"/>
    <property type="molecule type" value="Genomic_DNA"/>
</dbReference>
<feature type="transmembrane region" description="Helical" evidence="1">
    <location>
        <begin position="72"/>
        <end position="94"/>
    </location>
</feature>
<dbReference type="GO" id="GO:0004519">
    <property type="term" value="F:endonuclease activity"/>
    <property type="evidence" value="ECO:0007669"/>
    <property type="project" value="UniProtKB-KW"/>
</dbReference>
<dbReference type="SUPFAM" id="SSF56219">
    <property type="entry name" value="DNase I-like"/>
    <property type="match status" value="1"/>
</dbReference>
<reference evidence="3 4" key="1">
    <citation type="submission" date="2021-01" db="EMBL/GenBank/DDBJ databases">
        <title>Whole genome shotgun sequence of Actinoplanes durhamensis NBRC 14914.</title>
        <authorList>
            <person name="Komaki H."/>
            <person name="Tamura T."/>
        </authorList>
    </citation>
    <scope>NUCLEOTIDE SEQUENCE [LARGE SCALE GENOMIC DNA]</scope>
    <source>
        <strain evidence="3 4">NBRC 14914</strain>
    </source>
</reference>
<keyword evidence="3" id="KW-0255">Endonuclease</keyword>
<protein>
    <submittedName>
        <fullName evidence="3">Endonuclease</fullName>
    </submittedName>
</protein>
<feature type="transmembrane region" description="Helical" evidence="1">
    <location>
        <begin position="20"/>
        <end position="39"/>
    </location>
</feature>
<dbReference type="Proteomes" id="UP000637628">
    <property type="component" value="Unassembled WGS sequence"/>
</dbReference>
<comment type="caution">
    <text evidence="3">The sequence shown here is derived from an EMBL/GenBank/DDBJ whole genome shotgun (WGS) entry which is preliminary data.</text>
</comment>
<organism evidence="3 4">
    <name type="scientific">Paractinoplanes durhamensis</name>
    <dbReference type="NCBI Taxonomy" id="113563"/>
    <lineage>
        <taxon>Bacteria</taxon>
        <taxon>Bacillati</taxon>
        <taxon>Actinomycetota</taxon>
        <taxon>Actinomycetes</taxon>
        <taxon>Micromonosporales</taxon>
        <taxon>Micromonosporaceae</taxon>
        <taxon>Paractinoplanes</taxon>
    </lineage>
</organism>
<dbReference type="Pfam" id="PF03372">
    <property type="entry name" value="Exo_endo_phos"/>
    <property type="match status" value="1"/>
</dbReference>
<dbReference type="InterPro" id="IPR036691">
    <property type="entry name" value="Endo/exonu/phosph_ase_sf"/>
</dbReference>